<dbReference type="Proteomes" id="UP000784880">
    <property type="component" value="Unassembled WGS sequence"/>
</dbReference>
<keyword evidence="3" id="KW-1185">Reference proteome</keyword>
<evidence type="ECO:0000313" key="2">
    <source>
        <dbReference type="EMBL" id="MBU9714042.1"/>
    </source>
</evidence>
<sequence length="239" mass="27506">MAIIKVFNQGRFLMNNQDILSKISSYTSKMLRQKFGRGPESCRATLGINHLVLYIRGFVSPMEEVLLKTSQTAYVNHARDVIIKHVMEELKGVVQISLDVEVEEYFHDWNFTNNTGMLMLVLNGTTETEQVHPNFNKQALELEVARITSLVQREPDAIKTYILSENVILVERIGILIPIEKALILKGYSSELLLTKDDLEKSYFHRDANFNTIFTTPVQDLFIDWDFKEDKSMVGFVLK</sequence>
<reference evidence="2 3" key="1">
    <citation type="submission" date="2021-06" db="EMBL/GenBank/DDBJ databases">
        <title>Bacillus sp. RD4P76, an endophyte from a halophyte.</title>
        <authorList>
            <person name="Sun J.-Q."/>
        </authorList>
    </citation>
    <scope>NUCLEOTIDE SEQUENCE [LARGE SCALE GENOMIC DNA]</scope>
    <source>
        <strain evidence="2 3">CGMCC 1.15917</strain>
    </source>
</reference>
<organism evidence="2 3">
    <name type="scientific">Evansella tamaricis</name>
    <dbReference type="NCBI Taxonomy" id="2069301"/>
    <lineage>
        <taxon>Bacteria</taxon>
        <taxon>Bacillati</taxon>
        <taxon>Bacillota</taxon>
        <taxon>Bacilli</taxon>
        <taxon>Bacillales</taxon>
        <taxon>Bacillaceae</taxon>
        <taxon>Evansella</taxon>
    </lineage>
</organism>
<dbReference type="InterPro" id="IPR018745">
    <property type="entry name" value="MpsC"/>
</dbReference>
<evidence type="ECO:0000313" key="3">
    <source>
        <dbReference type="Proteomes" id="UP000784880"/>
    </source>
</evidence>
<dbReference type="Pfam" id="PF10057">
    <property type="entry name" value="MpsC"/>
    <property type="match status" value="2"/>
</dbReference>
<gene>
    <name evidence="2" type="ORF">KS419_20105</name>
</gene>
<dbReference type="EMBL" id="JAHQCS010000161">
    <property type="protein sequence ID" value="MBU9714042.1"/>
    <property type="molecule type" value="Genomic_DNA"/>
</dbReference>
<proteinExistence type="predicted"/>
<feature type="domain" description="Na+-translocating membrane potential-generating system MpsC" evidence="1">
    <location>
        <begin position="150"/>
        <end position="239"/>
    </location>
</feature>
<evidence type="ECO:0000259" key="1">
    <source>
        <dbReference type="Pfam" id="PF10057"/>
    </source>
</evidence>
<name>A0ABS6JK57_9BACI</name>
<accession>A0ABS6JK57</accession>
<comment type="caution">
    <text evidence="2">The sequence shown here is derived from an EMBL/GenBank/DDBJ whole genome shotgun (WGS) entry which is preliminary data.</text>
</comment>
<feature type="domain" description="Na+-translocating membrane potential-generating system MpsC" evidence="1">
    <location>
        <begin position="18"/>
        <end position="123"/>
    </location>
</feature>
<protein>
    <submittedName>
        <fullName evidence="2">DUF2294 domain-containing protein</fullName>
    </submittedName>
</protein>